<comment type="caution">
    <text evidence="8">The sequence shown here is derived from an EMBL/GenBank/DDBJ whole genome shotgun (WGS) entry which is preliminary data.</text>
</comment>
<dbReference type="Gene3D" id="3.40.50.620">
    <property type="entry name" value="HUPs"/>
    <property type="match status" value="1"/>
</dbReference>
<dbReference type="PANTHER" id="PTHR11455:SF9">
    <property type="entry name" value="CRYPTOCHROME CIRCADIAN CLOCK 5 ISOFORM X1"/>
    <property type="match status" value="1"/>
</dbReference>
<keyword evidence="5 6" id="KW-0157">Chromophore</keyword>
<dbReference type="Gene3D" id="1.10.579.10">
    <property type="entry name" value="DNA Cyclobutane Dipyrimidine Photolyase, subunit A, domain 3"/>
    <property type="match status" value="1"/>
</dbReference>
<evidence type="ECO:0000259" key="7">
    <source>
        <dbReference type="PROSITE" id="PS51645"/>
    </source>
</evidence>
<dbReference type="EC" id="4.1.99.3" evidence="8"/>
<proteinExistence type="inferred from homology"/>
<dbReference type="PRINTS" id="PR00147">
    <property type="entry name" value="DNAPHOTLYASE"/>
</dbReference>
<dbReference type="InterPro" id="IPR036155">
    <property type="entry name" value="Crypto/Photolyase_N_sf"/>
</dbReference>
<sequence>MQSEFSKGLVWFRRDLRTQDNSALALAAASCEAVYCVFVFDKAILNHLPRQDRRVEFIHGAVSELHTRLGAMAPGSGGLIVLHADSVDAIPELAARLDVQAVFAARDYEPAALERDTAVQQQLLSEGRQLKLVKDQVIFEEREVLTQMGKPYGVFTPYHRAWLARIGANTVAQHQLPENIAAVLAPVPHELHSSVPSLSSLGFEETNLQTLGMHGGESAGQTLLNDFVVRMDRYGEARDYPSLKGPSYLGVHLRFGTVSIRDLVNLALERVRAGSQGASVWLAELAWRDFYFQILANFPRVARHAFKPEYDHIQWESGEHAEALYAAWCEGRTGYPIVDAAMAQLNQTGYMHNRLRMVAGSFLVKHLGLDWRWGERYFATHLNDFDLSANNGGWQWVASSGCDAQPYFRIFNPVTQSERFDAQGKFIRRYLPQLAGLSDKAIHAPWAAKPMELLAAGVELGVNYPAPVVDHAQARERTLARYGFLKKSGDQAGTAAEQ</sequence>
<evidence type="ECO:0000256" key="3">
    <source>
        <dbReference type="ARBA" id="ARBA00022630"/>
    </source>
</evidence>
<dbReference type="InterPro" id="IPR006050">
    <property type="entry name" value="DNA_photolyase_N"/>
</dbReference>
<dbReference type="RefSeq" id="WP_313875153.1">
    <property type="nucleotide sequence ID" value="NZ_JAVBIK010000001.1"/>
</dbReference>
<evidence type="ECO:0000256" key="5">
    <source>
        <dbReference type="ARBA" id="ARBA00022991"/>
    </source>
</evidence>
<evidence type="ECO:0000256" key="2">
    <source>
        <dbReference type="ARBA" id="ARBA00001974"/>
    </source>
</evidence>
<keyword evidence="8" id="KW-0456">Lyase</keyword>
<evidence type="ECO:0000256" key="1">
    <source>
        <dbReference type="ARBA" id="ARBA00001932"/>
    </source>
</evidence>
<dbReference type="PROSITE" id="PS00394">
    <property type="entry name" value="DNA_PHOTOLYASES_1_1"/>
    <property type="match status" value="1"/>
</dbReference>
<protein>
    <submittedName>
        <fullName evidence="8">Deoxyribodipyrimidine photo-lyase</fullName>
        <ecNumber evidence="8">4.1.99.3</ecNumber>
    </submittedName>
</protein>
<dbReference type="Pfam" id="PF03441">
    <property type="entry name" value="FAD_binding_7"/>
    <property type="match status" value="1"/>
</dbReference>
<dbReference type="InterPro" id="IPR005101">
    <property type="entry name" value="Cryptochr/Photolyase_FAD-bd"/>
</dbReference>
<evidence type="ECO:0000256" key="6">
    <source>
        <dbReference type="RuleBase" id="RU004182"/>
    </source>
</evidence>
<gene>
    <name evidence="8" type="ORF">RAE19_12280</name>
</gene>
<dbReference type="SUPFAM" id="SSF52425">
    <property type="entry name" value="Cryptochrome/photolyase, N-terminal domain"/>
    <property type="match status" value="1"/>
</dbReference>
<evidence type="ECO:0000256" key="4">
    <source>
        <dbReference type="ARBA" id="ARBA00022827"/>
    </source>
</evidence>
<evidence type="ECO:0000313" key="8">
    <source>
        <dbReference type="EMBL" id="MDT7519476.1"/>
    </source>
</evidence>
<dbReference type="Proteomes" id="UP001321700">
    <property type="component" value="Unassembled WGS sequence"/>
</dbReference>
<dbReference type="EMBL" id="JAVBIK010000001">
    <property type="protein sequence ID" value="MDT7519476.1"/>
    <property type="molecule type" value="Genomic_DNA"/>
</dbReference>
<accession>A0ABU3KNU1</accession>
<dbReference type="InterPro" id="IPR014729">
    <property type="entry name" value="Rossmann-like_a/b/a_fold"/>
</dbReference>
<dbReference type="InterPro" id="IPR002081">
    <property type="entry name" value="Cryptochrome/DNA_photolyase_1"/>
</dbReference>
<comment type="cofactor">
    <cofactor evidence="1">
        <name>(6R)-5,10-methylene-5,6,7,8-tetrahydrofolate</name>
        <dbReference type="ChEBI" id="CHEBI:15636"/>
    </cofactor>
</comment>
<keyword evidence="4 6" id="KW-0274">FAD</keyword>
<dbReference type="PROSITE" id="PS51257">
    <property type="entry name" value="PROKAR_LIPOPROTEIN"/>
    <property type="match status" value="1"/>
</dbReference>
<dbReference type="InterPro" id="IPR036134">
    <property type="entry name" value="Crypto/Photolyase_FAD-like_sf"/>
</dbReference>
<dbReference type="GO" id="GO:0003904">
    <property type="term" value="F:deoxyribodipyrimidine photo-lyase activity"/>
    <property type="evidence" value="ECO:0007669"/>
    <property type="project" value="UniProtKB-EC"/>
</dbReference>
<name>A0ABU3KNU1_9BURK</name>
<dbReference type="PANTHER" id="PTHR11455">
    <property type="entry name" value="CRYPTOCHROME"/>
    <property type="match status" value="1"/>
</dbReference>
<dbReference type="SUPFAM" id="SSF48173">
    <property type="entry name" value="Cryptochrome/photolyase FAD-binding domain"/>
    <property type="match status" value="1"/>
</dbReference>
<dbReference type="Pfam" id="PF00875">
    <property type="entry name" value="DNA_photolyase"/>
    <property type="match status" value="1"/>
</dbReference>
<reference evidence="8 9" key="1">
    <citation type="submission" date="2023-08" db="EMBL/GenBank/DDBJ databases">
        <title>Rhodoferax potami sp. nov. and Rhodoferax mekongensis sp. nov., isolated from the Mekong River in Thailand.</title>
        <authorList>
            <person name="Kitikhun S."/>
            <person name="Charoenyingcharoen P."/>
            <person name="Siriarchawattana P."/>
            <person name="Likhitrattanapisal S."/>
            <person name="Nilsakha T."/>
            <person name="Chanpet A."/>
            <person name="Rattanawaree P."/>
            <person name="Ingsriswang S."/>
        </authorList>
    </citation>
    <scope>NUCLEOTIDE SEQUENCE [LARGE SCALE GENOMIC DNA]</scope>
    <source>
        <strain evidence="8 9">TBRC 17660</strain>
    </source>
</reference>
<keyword evidence="9" id="KW-1185">Reference proteome</keyword>
<evidence type="ECO:0000313" key="9">
    <source>
        <dbReference type="Proteomes" id="UP001321700"/>
    </source>
</evidence>
<dbReference type="PROSITE" id="PS51645">
    <property type="entry name" value="PHR_CRY_ALPHA_BETA"/>
    <property type="match status" value="1"/>
</dbReference>
<feature type="domain" description="Photolyase/cryptochrome alpha/beta" evidence="7">
    <location>
        <begin position="6"/>
        <end position="138"/>
    </location>
</feature>
<dbReference type="InterPro" id="IPR018394">
    <property type="entry name" value="DNA_photolyase_1_CS_C"/>
</dbReference>
<keyword evidence="3 6" id="KW-0285">Flavoprotein</keyword>
<comment type="cofactor">
    <cofactor evidence="2">
        <name>FAD</name>
        <dbReference type="ChEBI" id="CHEBI:57692"/>
    </cofactor>
</comment>
<dbReference type="Gene3D" id="1.25.40.80">
    <property type="match status" value="1"/>
</dbReference>
<comment type="similarity">
    <text evidence="6">Belongs to the DNA photolyase family.</text>
</comment>
<organism evidence="8 9">
    <name type="scientific">Rhodoferax potami</name>
    <dbReference type="NCBI Taxonomy" id="3068338"/>
    <lineage>
        <taxon>Bacteria</taxon>
        <taxon>Pseudomonadati</taxon>
        <taxon>Pseudomonadota</taxon>
        <taxon>Betaproteobacteria</taxon>
        <taxon>Burkholderiales</taxon>
        <taxon>Comamonadaceae</taxon>
        <taxon>Rhodoferax</taxon>
    </lineage>
</organism>